<organism evidence="2 3">
    <name type="scientific">Lentibacter algarum</name>
    <dbReference type="NCBI Taxonomy" id="576131"/>
    <lineage>
        <taxon>Bacteria</taxon>
        <taxon>Pseudomonadati</taxon>
        <taxon>Pseudomonadota</taxon>
        <taxon>Alphaproteobacteria</taxon>
        <taxon>Rhodobacterales</taxon>
        <taxon>Roseobacteraceae</taxon>
        <taxon>Lentibacter</taxon>
    </lineage>
</organism>
<accession>A0A1H3KTY5</accession>
<dbReference type="RefSeq" id="WP_089890988.1">
    <property type="nucleotide sequence ID" value="NZ_FNPR01000002.1"/>
</dbReference>
<evidence type="ECO:0000256" key="1">
    <source>
        <dbReference type="SAM" id="Phobius"/>
    </source>
</evidence>
<dbReference type="Proteomes" id="UP000199026">
    <property type="component" value="Unassembled WGS sequence"/>
</dbReference>
<keyword evidence="3" id="KW-1185">Reference proteome</keyword>
<dbReference type="STRING" id="576131.SAMN05444486_102746"/>
<keyword evidence="1" id="KW-0812">Transmembrane</keyword>
<evidence type="ECO:0000313" key="3">
    <source>
        <dbReference type="Proteomes" id="UP000199026"/>
    </source>
</evidence>
<dbReference type="AlphaFoldDB" id="A0A1H3KTY5"/>
<evidence type="ECO:0000313" key="2">
    <source>
        <dbReference type="EMBL" id="SDY55560.1"/>
    </source>
</evidence>
<feature type="transmembrane region" description="Helical" evidence="1">
    <location>
        <begin position="63"/>
        <end position="85"/>
    </location>
</feature>
<protein>
    <submittedName>
        <fullName evidence="2">Uncharacterized protein</fullName>
    </submittedName>
</protein>
<proteinExistence type="predicted"/>
<sequence length="186" mass="19728">MMNRNLDAFDARIQRIAKDEKARGRLIAGGGEVRETQVNLSQLKRAAAPKRESGELILAAPKWAMAFLLGAVAMLAGRLLGFHVLGQFIVGTDMTMVIMRHAGELAIGVVALVTAATFIGFRGGMAKTAMLAGFALMVLGESDVAGHAPFLWESMFSPEYAARVLSPAGGMENNLRALAGVLQSSI</sequence>
<keyword evidence="1" id="KW-0472">Membrane</keyword>
<keyword evidence="1" id="KW-1133">Transmembrane helix</keyword>
<dbReference type="OrthoDB" id="7857839at2"/>
<gene>
    <name evidence="2" type="ORF">SAMN05444486_102746</name>
</gene>
<dbReference type="EMBL" id="FNPR01000002">
    <property type="protein sequence ID" value="SDY55560.1"/>
    <property type="molecule type" value="Genomic_DNA"/>
</dbReference>
<reference evidence="2 3" key="1">
    <citation type="submission" date="2016-10" db="EMBL/GenBank/DDBJ databases">
        <authorList>
            <person name="de Groot N.N."/>
        </authorList>
    </citation>
    <scope>NUCLEOTIDE SEQUENCE [LARGE SCALE GENOMIC DNA]</scope>
    <source>
        <strain evidence="2 3">DSM 24677</strain>
    </source>
</reference>
<name>A0A1H3KTY5_9RHOB</name>
<feature type="transmembrane region" description="Helical" evidence="1">
    <location>
        <begin position="105"/>
        <end position="121"/>
    </location>
</feature>
<dbReference type="GeneID" id="78124806"/>